<dbReference type="PANTHER" id="PTHR11035">
    <property type="entry name" value="VERY-LONG-CHAIN (3R)-3-HYDROXYACYL-COA DEHYDRATASE"/>
    <property type="match status" value="1"/>
</dbReference>
<evidence type="ECO:0000256" key="2">
    <source>
        <dbReference type="ARBA" id="ARBA00005194"/>
    </source>
</evidence>
<evidence type="ECO:0000256" key="14">
    <source>
        <dbReference type="RuleBase" id="RU363109"/>
    </source>
</evidence>
<dbReference type="GO" id="GO:0030497">
    <property type="term" value="P:fatty acid elongation"/>
    <property type="evidence" value="ECO:0007669"/>
    <property type="project" value="TreeGrafter"/>
</dbReference>
<comment type="caution">
    <text evidence="16">The sequence shown here is derived from an EMBL/GenBank/DDBJ whole genome shotgun (WGS) entry which is preliminary data.</text>
</comment>
<dbReference type="GO" id="GO:0030148">
    <property type="term" value="P:sphingolipid biosynthetic process"/>
    <property type="evidence" value="ECO:0007669"/>
    <property type="project" value="TreeGrafter"/>
</dbReference>
<feature type="compositionally biased region" description="Low complexity" evidence="15">
    <location>
        <begin position="34"/>
        <end position="45"/>
    </location>
</feature>
<feature type="transmembrane region" description="Helical" evidence="14">
    <location>
        <begin position="266"/>
        <end position="285"/>
    </location>
</feature>
<feature type="transmembrane region" description="Helical" evidence="14">
    <location>
        <begin position="145"/>
        <end position="162"/>
    </location>
</feature>
<keyword evidence="12 14" id="KW-0456">Lyase</keyword>
<feature type="compositionally biased region" description="Pro residues" evidence="15">
    <location>
        <begin position="46"/>
        <end position="62"/>
    </location>
</feature>
<feature type="transmembrane region" description="Helical" evidence="14">
    <location>
        <begin position="233"/>
        <end position="254"/>
    </location>
</feature>
<evidence type="ECO:0000256" key="15">
    <source>
        <dbReference type="SAM" id="MobiDB-lite"/>
    </source>
</evidence>
<keyword evidence="9 14" id="KW-0443">Lipid metabolism</keyword>
<evidence type="ECO:0000256" key="10">
    <source>
        <dbReference type="ARBA" id="ARBA00023136"/>
    </source>
</evidence>
<keyword evidence="11 14" id="KW-0275">Fatty acid biosynthesis</keyword>
<dbReference type="Proteomes" id="UP001175261">
    <property type="component" value="Unassembled WGS sequence"/>
</dbReference>
<evidence type="ECO:0000256" key="7">
    <source>
        <dbReference type="ARBA" id="ARBA00022832"/>
    </source>
</evidence>
<dbReference type="AlphaFoldDB" id="A0AA39GL19"/>
<sequence length="306" mass="34288">MMSKATSSKLKLSYPRDASPRVFSPPSPKPLNLTTPVTTTTTSPAASPPSSPLTTPSPPHPAPSAISPQFQSLPHATCDSDPHKMAPQKSATKPARQSPQTKMYLLLYNFNNACLWTIVLGRLLYNIAFSSLDEVESDMGSFVRFTQSIALLEIFHSIFGIVRAPLFTTVLQVLSRIFLVGFVVYPFPEVARSPAYTSMVLAWSITEVIRYTYFVVTIAGFDAPELTWLRYSTFYVLYPPGILSEAYLAYQAAVGPAAQLHEYYPYFIWAVLIIYVPSSPVMYTHMMAQRRKIMKDWNTKYAKKNN</sequence>
<dbReference type="InterPro" id="IPR007482">
    <property type="entry name" value="Tyr_Pase-like_PTPLA"/>
</dbReference>
<organism evidence="16 17">
    <name type="scientific">Sarocladium strictum</name>
    <name type="common">Black bundle disease fungus</name>
    <name type="synonym">Acremonium strictum</name>
    <dbReference type="NCBI Taxonomy" id="5046"/>
    <lineage>
        <taxon>Eukaryota</taxon>
        <taxon>Fungi</taxon>
        <taxon>Dikarya</taxon>
        <taxon>Ascomycota</taxon>
        <taxon>Pezizomycotina</taxon>
        <taxon>Sordariomycetes</taxon>
        <taxon>Hypocreomycetidae</taxon>
        <taxon>Hypocreales</taxon>
        <taxon>Sarocladiaceae</taxon>
        <taxon>Sarocladium</taxon>
    </lineage>
</organism>
<feature type="region of interest" description="Disordered" evidence="15">
    <location>
        <begin position="1"/>
        <end position="96"/>
    </location>
</feature>
<dbReference type="EC" id="4.2.1.134" evidence="4 14"/>
<protein>
    <recommendedName>
        <fullName evidence="4 14">Very-long-chain (3R)-3-hydroxyacyl-CoA dehydratase</fullName>
        <ecNumber evidence="4 14">4.2.1.134</ecNumber>
    </recommendedName>
</protein>
<dbReference type="GO" id="GO:0042761">
    <property type="term" value="P:very long-chain fatty acid biosynthetic process"/>
    <property type="evidence" value="ECO:0007669"/>
    <property type="project" value="TreeGrafter"/>
</dbReference>
<comment type="subcellular location">
    <subcellularLocation>
        <location evidence="14">Endoplasmic reticulum membrane</location>
        <topology evidence="14">Multi-pass membrane protein</topology>
    </subcellularLocation>
    <subcellularLocation>
        <location evidence="1">Membrane</location>
        <topology evidence="1">Multi-pass membrane protein</topology>
    </subcellularLocation>
</comment>
<comment type="pathway">
    <text evidence="2 14">Lipid metabolism; fatty acid biosynthesis.</text>
</comment>
<accession>A0AA39GL19</accession>
<evidence type="ECO:0000256" key="11">
    <source>
        <dbReference type="ARBA" id="ARBA00023160"/>
    </source>
</evidence>
<keyword evidence="17" id="KW-1185">Reference proteome</keyword>
<feature type="compositionally biased region" description="Polar residues" evidence="15">
    <location>
        <begin position="1"/>
        <end position="10"/>
    </location>
</feature>
<feature type="transmembrane region" description="Helical" evidence="14">
    <location>
        <begin position="169"/>
        <end position="188"/>
    </location>
</feature>
<keyword evidence="8 14" id="KW-1133">Transmembrane helix</keyword>
<evidence type="ECO:0000256" key="13">
    <source>
        <dbReference type="ARBA" id="ARBA00036671"/>
    </source>
</evidence>
<comment type="function">
    <text evidence="14">Catalyzes the third of the four reactions of the long-chain fatty acids elongation cycle. This endoplasmic reticulum-bound enzymatic process, allows the addition of two carbons to the chain of long- and very long-chain fatty acids/VLCFAs per cycle. This enzyme catalyzes the dehydration of the 3-hydroxyacyl-CoA intermediate into trans-2,3-enoyl-CoA, within each cycle of fatty acid elongation. Thereby, it participates to the production of VLCFAs of different chain lengths that are involved in multiple biological processes as precursors of membrane lipids and lipid mediators.</text>
</comment>
<keyword evidence="7 14" id="KW-0276">Fatty acid metabolism</keyword>
<evidence type="ECO:0000313" key="16">
    <source>
        <dbReference type="EMBL" id="KAK0389350.1"/>
    </source>
</evidence>
<proteinExistence type="inferred from homology"/>
<evidence type="ECO:0000256" key="6">
    <source>
        <dbReference type="ARBA" id="ARBA00022692"/>
    </source>
</evidence>
<dbReference type="EMBL" id="JAPDFR010000002">
    <property type="protein sequence ID" value="KAK0389350.1"/>
    <property type="molecule type" value="Genomic_DNA"/>
</dbReference>
<dbReference type="Pfam" id="PF04387">
    <property type="entry name" value="PTPLA"/>
    <property type="match status" value="1"/>
</dbReference>
<gene>
    <name evidence="16" type="ORF">NLU13_2925</name>
</gene>
<reference evidence="16" key="1">
    <citation type="submission" date="2022-10" db="EMBL/GenBank/DDBJ databases">
        <title>Determination and structural analysis of whole genome sequence of Sarocladium strictum F4-1.</title>
        <authorList>
            <person name="Hu L."/>
            <person name="Jiang Y."/>
        </authorList>
    </citation>
    <scope>NUCLEOTIDE SEQUENCE</scope>
    <source>
        <strain evidence="16">F4-1</strain>
    </source>
</reference>
<dbReference type="PANTHER" id="PTHR11035:SF3">
    <property type="entry name" value="VERY-LONG-CHAIN (3R)-3-HYDROXYACYL-COA DEHYDRATASE"/>
    <property type="match status" value="1"/>
</dbReference>
<evidence type="ECO:0000256" key="12">
    <source>
        <dbReference type="ARBA" id="ARBA00023239"/>
    </source>
</evidence>
<evidence type="ECO:0000313" key="17">
    <source>
        <dbReference type="Proteomes" id="UP001175261"/>
    </source>
</evidence>
<evidence type="ECO:0000256" key="5">
    <source>
        <dbReference type="ARBA" id="ARBA00022516"/>
    </source>
</evidence>
<dbReference type="GO" id="GO:0102158">
    <property type="term" value="F:very-long-chain (3R)-3-hydroxyacyl-CoA dehydratase activity"/>
    <property type="evidence" value="ECO:0007669"/>
    <property type="project" value="UniProtKB-EC"/>
</dbReference>
<keyword evidence="6 14" id="KW-0812">Transmembrane</keyword>
<name>A0AA39GL19_SARSR</name>
<dbReference type="GO" id="GO:0005789">
    <property type="term" value="C:endoplasmic reticulum membrane"/>
    <property type="evidence" value="ECO:0007669"/>
    <property type="project" value="UniProtKB-SubCell"/>
</dbReference>
<feature type="transmembrane region" description="Helical" evidence="14">
    <location>
        <begin position="103"/>
        <end position="125"/>
    </location>
</feature>
<keyword evidence="10 14" id="KW-0472">Membrane</keyword>
<comment type="catalytic activity">
    <reaction evidence="13 14">
        <text>a very-long-chain (3R)-3-hydroxyacyl-CoA = a very-long-chain (2E)-enoyl-CoA + H2O</text>
        <dbReference type="Rhea" id="RHEA:45812"/>
        <dbReference type="ChEBI" id="CHEBI:15377"/>
        <dbReference type="ChEBI" id="CHEBI:83728"/>
        <dbReference type="ChEBI" id="CHEBI:85440"/>
        <dbReference type="EC" id="4.2.1.134"/>
    </reaction>
</comment>
<evidence type="ECO:0000256" key="9">
    <source>
        <dbReference type="ARBA" id="ARBA00023098"/>
    </source>
</evidence>
<feature type="transmembrane region" description="Helical" evidence="14">
    <location>
        <begin position="200"/>
        <end position="221"/>
    </location>
</feature>
<evidence type="ECO:0000256" key="1">
    <source>
        <dbReference type="ARBA" id="ARBA00004141"/>
    </source>
</evidence>
<keyword evidence="5 14" id="KW-0444">Lipid biosynthesis</keyword>
<evidence type="ECO:0000256" key="3">
    <source>
        <dbReference type="ARBA" id="ARBA00007811"/>
    </source>
</evidence>
<evidence type="ECO:0000256" key="8">
    <source>
        <dbReference type="ARBA" id="ARBA00022989"/>
    </source>
</evidence>
<comment type="similarity">
    <text evidence="3 14">Belongs to the very long-chain fatty acids dehydratase HACD family.</text>
</comment>
<keyword evidence="14" id="KW-0256">Endoplasmic reticulum</keyword>
<evidence type="ECO:0000256" key="4">
    <source>
        <dbReference type="ARBA" id="ARBA00013122"/>
    </source>
</evidence>